<evidence type="ECO:0000256" key="2">
    <source>
        <dbReference type="ARBA" id="ARBA00012543"/>
    </source>
</evidence>
<accession>A0A0H5RDJ9</accession>
<evidence type="ECO:0000256" key="1">
    <source>
        <dbReference type="ARBA" id="ARBA00004141"/>
    </source>
</evidence>
<reference evidence="9" key="1">
    <citation type="submission" date="2015-04" db="EMBL/GenBank/DDBJ databases">
        <title>The genome sequence of the plant pathogenic Rhizarian Plasmodiophora brassicae reveals insights in its biotrophic life cycle and the origin of chitin synthesis.</title>
        <authorList>
            <person name="Schwelm A."/>
            <person name="Fogelqvist J."/>
            <person name="Knaust A."/>
            <person name="Julke S."/>
            <person name="Lilja T."/>
            <person name="Dhandapani V."/>
            <person name="Bonilla-Rosso G."/>
            <person name="Karlsson M."/>
            <person name="Shevchenko A."/>
            <person name="Choi S.R."/>
            <person name="Kim H.G."/>
            <person name="Park J.Y."/>
            <person name="Lim Y.P."/>
            <person name="Ludwig-Muller J."/>
            <person name="Dixelius C."/>
        </authorList>
    </citation>
    <scope>NUCLEOTIDE SEQUENCE</scope>
    <source>
        <tissue evidence="9">Potato root galls</tissue>
    </source>
</reference>
<dbReference type="EMBL" id="HACM01011374">
    <property type="protein sequence ID" value="CRZ11816.1"/>
    <property type="molecule type" value="Transcribed_RNA"/>
</dbReference>
<keyword evidence="6 8" id="KW-0472">Membrane</keyword>
<evidence type="ECO:0000256" key="5">
    <source>
        <dbReference type="ARBA" id="ARBA00022989"/>
    </source>
</evidence>
<sequence length="686" mass="78138">MANFDFISNLHFDPLYIEYAFSAIFLLVACFHSLVYSSVYTLSMITVIVQGEKGKVDKASTRIVAFLLCTFYILYNSVVYFVVLSTVDFNKLFVGRIFARSVFDHKWAFFLFYEPIVQLMTTWFKIGCACHSLMNQPSLQQVSGNNILSLVKKKSKNKHISELPQVTVVMPIYNEPLPSFMAAVNSVVETVYPNHRMHLVLAFDDDNVTPLYRSVIHCLVSAGELDIEATKKKGKYALDRAYDRIAKRLAEQPVPFPDESYPHIQDIDYRGLRVTPCRFKHGGKRHAQMLAYKYLVDRYGCTSQKPLLLFIDSDIQLDPYAINYFVYDLTMGKHREALTGLITCKTADTYNFLKILQDTEYIESQMMQRTTEDYLGSVSCLPGALTMVRFESLQSVADEYFDQMNSTDSLDFARTHLGEDRYFTHLLMEKQSNQYRIGYCSAARCKTEGCSSLHQLLKQRRRWYLGTLANEIHMLCSPILWRHVPGLLILQLLTSLKNGPLFLYVFMSEQFLGRGSVLTLATCLAIFLPIWLFVAGFGIKIHRRKITWCYPFIVILLPLMSACFQLYGVWTLRVRSWGGPRAVEAKAAGTPRPLPSGNPVKQQTPTNLKPHKGTSDSVQSVSIPVDFVEGKTGLNKQKASKTAPADGEGPPRPRLTIQIPGDSEDKKPVSKWTEIQVRNPVHQRRE</sequence>
<dbReference type="GO" id="GO:0016020">
    <property type="term" value="C:membrane"/>
    <property type="evidence" value="ECO:0007669"/>
    <property type="project" value="UniProtKB-SubCell"/>
</dbReference>
<dbReference type="InterPro" id="IPR029044">
    <property type="entry name" value="Nucleotide-diphossugar_trans"/>
</dbReference>
<keyword evidence="4 8" id="KW-0812">Transmembrane</keyword>
<dbReference type="GO" id="GO:0004100">
    <property type="term" value="F:chitin synthase activity"/>
    <property type="evidence" value="ECO:0007669"/>
    <property type="project" value="UniProtKB-EC"/>
</dbReference>
<feature type="transmembrane region" description="Helical" evidence="8">
    <location>
        <begin position="63"/>
        <end position="87"/>
    </location>
</feature>
<name>A0A0H5RDJ9_9EUKA</name>
<dbReference type="PANTHER" id="PTHR22914">
    <property type="entry name" value="CHITIN SYNTHASE"/>
    <property type="match status" value="1"/>
</dbReference>
<feature type="region of interest" description="Disordered" evidence="7">
    <location>
        <begin position="631"/>
        <end position="686"/>
    </location>
</feature>
<evidence type="ECO:0000256" key="4">
    <source>
        <dbReference type="ARBA" id="ARBA00022692"/>
    </source>
</evidence>
<keyword evidence="5 8" id="KW-1133">Transmembrane helix</keyword>
<comment type="subcellular location">
    <subcellularLocation>
        <location evidence="1">Membrane</location>
        <topology evidence="1">Multi-pass membrane protein</topology>
    </subcellularLocation>
</comment>
<organism evidence="9">
    <name type="scientific">Spongospora subterranea</name>
    <dbReference type="NCBI Taxonomy" id="70186"/>
    <lineage>
        <taxon>Eukaryota</taxon>
        <taxon>Sar</taxon>
        <taxon>Rhizaria</taxon>
        <taxon>Endomyxa</taxon>
        <taxon>Phytomyxea</taxon>
        <taxon>Plasmodiophorida</taxon>
        <taxon>Plasmodiophoridae</taxon>
        <taxon>Spongospora</taxon>
    </lineage>
</organism>
<dbReference type="GO" id="GO:0006031">
    <property type="term" value="P:chitin biosynthetic process"/>
    <property type="evidence" value="ECO:0007669"/>
    <property type="project" value="TreeGrafter"/>
</dbReference>
<dbReference type="EC" id="2.4.1.16" evidence="2"/>
<feature type="transmembrane region" description="Helical" evidence="8">
    <location>
        <begin position="518"/>
        <end position="539"/>
    </location>
</feature>
<evidence type="ECO:0000256" key="3">
    <source>
        <dbReference type="ARBA" id="ARBA00022676"/>
    </source>
</evidence>
<dbReference type="GO" id="GO:0071944">
    <property type="term" value="C:cell periphery"/>
    <property type="evidence" value="ECO:0007669"/>
    <property type="project" value="TreeGrafter"/>
</dbReference>
<protein>
    <recommendedName>
        <fullName evidence="2">chitin synthase</fullName>
        <ecNumber evidence="2">2.4.1.16</ecNumber>
    </recommendedName>
</protein>
<feature type="transmembrane region" description="Helical" evidence="8">
    <location>
        <begin position="20"/>
        <end position="42"/>
    </location>
</feature>
<feature type="region of interest" description="Disordered" evidence="7">
    <location>
        <begin position="585"/>
        <end position="618"/>
    </location>
</feature>
<keyword evidence="3" id="KW-0808">Transferase</keyword>
<evidence type="ECO:0000256" key="7">
    <source>
        <dbReference type="SAM" id="MobiDB-lite"/>
    </source>
</evidence>
<dbReference type="PANTHER" id="PTHR22914:SF46">
    <property type="entry name" value="CHITIN SYNTHASE"/>
    <property type="match status" value="1"/>
</dbReference>
<evidence type="ECO:0000313" key="9">
    <source>
        <dbReference type="EMBL" id="CRZ11816.1"/>
    </source>
</evidence>
<feature type="transmembrane region" description="Helical" evidence="8">
    <location>
        <begin position="551"/>
        <end position="572"/>
    </location>
</feature>
<evidence type="ECO:0000256" key="8">
    <source>
        <dbReference type="SAM" id="Phobius"/>
    </source>
</evidence>
<proteinExistence type="predicted"/>
<dbReference type="SUPFAM" id="SSF53448">
    <property type="entry name" value="Nucleotide-diphospho-sugar transferases"/>
    <property type="match status" value="1"/>
</dbReference>
<dbReference type="Gene3D" id="3.90.550.10">
    <property type="entry name" value="Spore Coat Polysaccharide Biosynthesis Protein SpsA, Chain A"/>
    <property type="match status" value="1"/>
</dbReference>
<dbReference type="AlphaFoldDB" id="A0A0H5RDJ9"/>
<keyword evidence="3" id="KW-0328">Glycosyltransferase</keyword>
<evidence type="ECO:0000256" key="6">
    <source>
        <dbReference type="ARBA" id="ARBA00023136"/>
    </source>
</evidence>
<dbReference type="Pfam" id="PF03142">
    <property type="entry name" value="Chitin_synth_2"/>
    <property type="match status" value="1"/>
</dbReference>
<dbReference type="InterPro" id="IPR004835">
    <property type="entry name" value="Chitin_synth"/>
</dbReference>